<dbReference type="PANTHER" id="PTHR13710">
    <property type="entry name" value="DNA HELICASE RECQ FAMILY MEMBER"/>
    <property type="match status" value="1"/>
</dbReference>
<dbReference type="SUPFAM" id="SSF52540">
    <property type="entry name" value="P-loop containing nucleoside triphosphate hydrolases"/>
    <property type="match status" value="1"/>
</dbReference>
<dbReference type="GO" id="GO:0009378">
    <property type="term" value="F:four-way junction helicase activity"/>
    <property type="evidence" value="ECO:0007669"/>
    <property type="project" value="TreeGrafter"/>
</dbReference>
<keyword evidence="3" id="KW-0547">Nucleotide-binding</keyword>
<dbReference type="InterPro" id="IPR001650">
    <property type="entry name" value="Helicase_C-like"/>
</dbReference>
<feature type="domain" description="Helicase ATP-binding" evidence="14">
    <location>
        <begin position="688"/>
        <end position="863"/>
    </location>
</feature>
<dbReference type="GO" id="GO:0003677">
    <property type="term" value="F:DNA binding"/>
    <property type="evidence" value="ECO:0007669"/>
    <property type="project" value="UniProtKB-KW"/>
</dbReference>
<evidence type="ECO:0000256" key="2">
    <source>
        <dbReference type="ARBA" id="ARBA00005446"/>
    </source>
</evidence>
<comment type="caution">
    <text evidence="16">The sequence shown here is derived from an EMBL/GenBank/DDBJ whole genome shotgun (WGS) entry which is preliminary data.</text>
</comment>
<dbReference type="GO" id="GO:0000724">
    <property type="term" value="P:double-strand break repair via homologous recombination"/>
    <property type="evidence" value="ECO:0007669"/>
    <property type="project" value="TreeGrafter"/>
</dbReference>
<dbReference type="Pfam" id="PF00270">
    <property type="entry name" value="DEAD"/>
    <property type="match status" value="1"/>
</dbReference>
<comment type="catalytic activity">
    <reaction evidence="10">
        <text>Couples ATP hydrolysis with the unwinding of duplex DNA by translocating in the 3'-5' direction.</text>
        <dbReference type="EC" id="5.6.2.4"/>
    </reaction>
</comment>
<feature type="compositionally biased region" description="Basic and acidic residues" evidence="12">
    <location>
        <begin position="1234"/>
        <end position="1244"/>
    </location>
</feature>
<evidence type="ECO:0000256" key="11">
    <source>
        <dbReference type="ARBA" id="ARBA00034808"/>
    </source>
</evidence>
<dbReference type="SMART" id="SM00487">
    <property type="entry name" value="DEXDc"/>
    <property type="match status" value="1"/>
</dbReference>
<dbReference type="VEuPathDB" id="ToxoDB:BESB_048180"/>
<feature type="compositionally biased region" description="Low complexity" evidence="12">
    <location>
        <begin position="539"/>
        <end position="556"/>
    </location>
</feature>
<feature type="compositionally biased region" description="Basic residues" evidence="12">
    <location>
        <begin position="190"/>
        <end position="199"/>
    </location>
</feature>
<keyword evidence="6" id="KW-0067">ATP-binding</keyword>
<keyword evidence="7" id="KW-0238">DNA-binding</keyword>
<evidence type="ECO:0000259" key="15">
    <source>
        <dbReference type="PROSITE" id="PS51194"/>
    </source>
</evidence>
<feature type="region of interest" description="Disordered" evidence="12">
    <location>
        <begin position="31"/>
        <end position="78"/>
    </location>
</feature>
<dbReference type="InterPro" id="IPR027417">
    <property type="entry name" value="P-loop_NTPase"/>
</dbReference>
<dbReference type="CDD" id="cd17920">
    <property type="entry name" value="DEXHc_RecQ"/>
    <property type="match status" value="1"/>
</dbReference>
<accession>A0A2A9MKU4</accession>
<dbReference type="PROSITE" id="PS51192">
    <property type="entry name" value="HELICASE_ATP_BIND_1"/>
    <property type="match status" value="1"/>
</dbReference>
<evidence type="ECO:0000256" key="10">
    <source>
        <dbReference type="ARBA" id="ARBA00034617"/>
    </source>
</evidence>
<protein>
    <recommendedName>
        <fullName evidence="11">DNA 3'-5' helicase</fullName>
        <ecNumber evidence="11">5.6.2.4</ecNumber>
    </recommendedName>
</protein>
<dbReference type="InterPro" id="IPR010997">
    <property type="entry name" value="HRDC-like_sf"/>
</dbReference>
<feature type="compositionally biased region" description="Low complexity" evidence="12">
    <location>
        <begin position="31"/>
        <end position="49"/>
    </location>
</feature>
<evidence type="ECO:0000256" key="6">
    <source>
        <dbReference type="ARBA" id="ARBA00022840"/>
    </source>
</evidence>
<evidence type="ECO:0000313" key="16">
    <source>
        <dbReference type="EMBL" id="PFH36626.1"/>
    </source>
</evidence>
<dbReference type="OrthoDB" id="332471at2759"/>
<dbReference type="Gene3D" id="1.10.10.10">
    <property type="entry name" value="Winged helix-like DNA-binding domain superfamily/Winged helix DNA-binding domain"/>
    <property type="match status" value="1"/>
</dbReference>
<dbReference type="Gene3D" id="1.10.150.80">
    <property type="entry name" value="HRDC domain"/>
    <property type="match status" value="1"/>
</dbReference>
<dbReference type="PROSITE" id="PS50967">
    <property type="entry name" value="HRDC"/>
    <property type="match status" value="1"/>
</dbReference>
<dbReference type="NCBIfam" id="TIGR00614">
    <property type="entry name" value="recQ_fam"/>
    <property type="match status" value="1"/>
</dbReference>
<feature type="compositionally biased region" description="Polar residues" evidence="12">
    <location>
        <begin position="238"/>
        <end position="248"/>
    </location>
</feature>
<name>A0A2A9MKU4_BESBE</name>
<dbReference type="CDD" id="cd18794">
    <property type="entry name" value="SF2_C_RecQ"/>
    <property type="match status" value="1"/>
</dbReference>
<dbReference type="KEGG" id="bbes:BESB_048180"/>
<evidence type="ECO:0000256" key="3">
    <source>
        <dbReference type="ARBA" id="ARBA00022741"/>
    </source>
</evidence>
<dbReference type="InterPro" id="IPR044876">
    <property type="entry name" value="HRDC_dom_sf"/>
</dbReference>
<keyword evidence="4" id="KW-0378">Hydrolase</keyword>
<evidence type="ECO:0000259" key="14">
    <source>
        <dbReference type="PROSITE" id="PS51192"/>
    </source>
</evidence>
<evidence type="ECO:0000256" key="9">
    <source>
        <dbReference type="ARBA" id="ARBA00023242"/>
    </source>
</evidence>
<evidence type="ECO:0000256" key="12">
    <source>
        <dbReference type="SAM" id="MobiDB-lite"/>
    </source>
</evidence>
<comment type="subcellular location">
    <subcellularLocation>
        <location evidence="1">Nucleus</location>
    </subcellularLocation>
</comment>
<dbReference type="InterPro" id="IPR036388">
    <property type="entry name" value="WH-like_DNA-bd_sf"/>
</dbReference>
<dbReference type="PROSITE" id="PS51194">
    <property type="entry name" value="HELICASE_CTER"/>
    <property type="match status" value="1"/>
</dbReference>
<keyword evidence="9" id="KW-0539">Nucleus</keyword>
<dbReference type="SUPFAM" id="SSF47819">
    <property type="entry name" value="HRDC-like"/>
    <property type="match status" value="1"/>
</dbReference>
<feature type="domain" description="Helicase C-terminal" evidence="15">
    <location>
        <begin position="886"/>
        <end position="1044"/>
    </location>
</feature>
<dbReference type="PANTHER" id="PTHR13710:SF153">
    <property type="entry name" value="RECQ-LIKE DNA HELICASE BLM"/>
    <property type="match status" value="1"/>
</dbReference>
<dbReference type="GO" id="GO:0016787">
    <property type="term" value="F:hydrolase activity"/>
    <property type="evidence" value="ECO:0007669"/>
    <property type="project" value="UniProtKB-KW"/>
</dbReference>
<dbReference type="GO" id="GO:0043138">
    <property type="term" value="F:3'-5' DNA helicase activity"/>
    <property type="evidence" value="ECO:0007669"/>
    <property type="project" value="UniProtKB-EC"/>
</dbReference>
<dbReference type="GO" id="GO:0005634">
    <property type="term" value="C:nucleus"/>
    <property type="evidence" value="ECO:0007669"/>
    <property type="project" value="UniProtKB-SubCell"/>
</dbReference>
<evidence type="ECO:0000256" key="1">
    <source>
        <dbReference type="ARBA" id="ARBA00004123"/>
    </source>
</evidence>
<dbReference type="InterPro" id="IPR004589">
    <property type="entry name" value="DNA_helicase_ATP-dep_RecQ"/>
</dbReference>
<feature type="compositionally biased region" description="Low complexity" evidence="12">
    <location>
        <begin position="1292"/>
        <end position="1307"/>
    </location>
</feature>
<feature type="compositionally biased region" description="Basic and acidic residues" evidence="12">
    <location>
        <begin position="518"/>
        <end position="527"/>
    </location>
</feature>
<feature type="region of interest" description="Disordered" evidence="12">
    <location>
        <begin position="1455"/>
        <end position="1542"/>
    </location>
</feature>
<keyword evidence="5 16" id="KW-0347">Helicase</keyword>
<dbReference type="GO" id="GO:0005694">
    <property type="term" value="C:chromosome"/>
    <property type="evidence" value="ECO:0007669"/>
    <property type="project" value="TreeGrafter"/>
</dbReference>
<dbReference type="FunFam" id="3.40.50.300:FF:001975">
    <property type="entry name" value="ATP-dependent DNA helicase"/>
    <property type="match status" value="1"/>
</dbReference>
<evidence type="ECO:0000313" key="17">
    <source>
        <dbReference type="Proteomes" id="UP000224006"/>
    </source>
</evidence>
<dbReference type="SMART" id="SM00490">
    <property type="entry name" value="HELICc"/>
    <property type="match status" value="1"/>
</dbReference>
<dbReference type="STRING" id="94643.A0A2A9MKU4"/>
<dbReference type="InterPro" id="IPR002121">
    <property type="entry name" value="HRDC_dom"/>
</dbReference>
<dbReference type="Pfam" id="PF00271">
    <property type="entry name" value="Helicase_C"/>
    <property type="match status" value="1"/>
</dbReference>
<gene>
    <name evidence="16" type="ORF">BESB_048180</name>
</gene>
<dbReference type="Pfam" id="PF16124">
    <property type="entry name" value="RecQ_Zn_bind"/>
    <property type="match status" value="1"/>
</dbReference>
<evidence type="ECO:0000256" key="7">
    <source>
        <dbReference type="ARBA" id="ARBA00023125"/>
    </source>
</evidence>
<feature type="region of interest" description="Disordered" evidence="12">
    <location>
        <begin position="1214"/>
        <end position="1321"/>
    </location>
</feature>
<dbReference type="RefSeq" id="XP_029220635.1">
    <property type="nucleotide sequence ID" value="XM_029363269.1"/>
</dbReference>
<feature type="region of interest" description="Disordered" evidence="12">
    <location>
        <begin position="518"/>
        <end position="569"/>
    </location>
</feature>
<keyword evidence="8" id="KW-0413">Isomerase</keyword>
<proteinExistence type="inferred from homology"/>
<evidence type="ECO:0000256" key="5">
    <source>
        <dbReference type="ARBA" id="ARBA00022806"/>
    </source>
</evidence>
<feature type="compositionally biased region" description="Low complexity" evidence="12">
    <location>
        <begin position="58"/>
        <end position="77"/>
    </location>
</feature>
<dbReference type="GO" id="GO:0005524">
    <property type="term" value="F:ATP binding"/>
    <property type="evidence" value="ECO:0007669"/>
    <property type="project" value="UniProtKB-KW"/>
</dbReference>
<dbReference type="InterPro" id="IPR032284">
    <property type="entry name" value="RecQ_Zn-bd"/>
</dbReference>
<dbReference type="EMBL" id="NWUJ01000003">
    <property type="protein sequence ID" value="PFH36626.1"/>
    <property type="molecule type" value="Genomic_DNA"/>
</dbReference>
<feature type="domain" description="HRDC" evidence="13">
    <location>
        <begin position="1333"/>
        <end position="1417"/>
    </location>
</feature>
<dbReference type="InterPro" id="IPR014001">
    <property type="entry name" value="Helicase_ATP-bd"/>
</dbReference>
<dbReference type="EC" id="5.6.2.4" evidence="11"/>
<dbReference type="GO" id="GO:0005737">
    <property type="term" value="C:cytoplasm"/>
    <property type="evidence" value="ECO:0007669"/>
    <property type="project" value="TreeGrafter"/>
</dbReference>
<evidence type="ECO:0000259" key="13">
    <source>
        <dbReference type="PROSITE" id="PS50967"/>
    </source>
</evidence>
<feature type="compositionally biased region" description="Low complexity" evidence="12">
    <location>
        <begin position="1495"/>
        <end position="1522"/>
    </location>
</feature>
<evidence type="ECO:0000256" key="4">
    <source>
        <dbReference type="ARBA" id="ARBA00022801"/>
    </source>
</evidence>
<dbReference type="Proteomes" id="UP000224006">
    <property type="component" value="Chromosome III"/>
</dbReference>
<keyword evidence="17" id="KW-1185">Reference proteome</keyword>
<reference evidence="16 17" key="1">
    <citation type="submission" date="2017-09" db="EMBL/GenBank/DDBJ databases">
        <title>Genome sequencing of Besnoitia besnoiti strain Bb-Ger1.</title>
        <authorList>
            <person name="Schares G."/>
            <person name="Venepally P."/>
            <person name="Lorenzi H.A."/>
        </authorList>
    </citation>
    <scope>NUCLEOTIDE SEQUENCE [LARGE SCALE GENOMIC DNA]</scope>
    <source>
        <strain evidence="16 17">Bb-Ger1</strain>
    </source>
</reference>
<dbReference type="FunFam" id="3.40.50.300:FF:000296">
    <property type="entry name" value="ATP-dependent DNA helicase RecQ"/>
    <property type="match status" value="1"/>
</dbReference>
<feature type="compositionally biased region" description="Low complexity" evidence="12">
    <location>
        <begin position="292"/>
        <end position="307"/>
    </location>
</feature>
<dbReference type="Gene3D" id="3.40.50.300">
    <property type="entry name" value="P-loop containing nucleotide triphosphate hydrolases"/>
    <property type="match status" value="2"/>
</dbReference>
<dbReference type="GeneID" id="40309748"/>
<dbReference type="InterPro" id="IPR011545">
    <property type="entry name" value="DEAD/DEAH_box_helicase_dom"/>
</dbReference>
<feature type="region of interest" description="Disordered" evidence="12">
    <location>
        <begin position="1589"/>
        <end position="1617"/>
    </location>
</feature>
<evidence type="ECO:0000256" key="8">
    <source>
        <dbReference type="ARBA" id="ARBA00023235"/>
    </source>
</evidence>
<organism evidence="16 17">
    <name type="scientific">Besnoitia besnoiti</name>
    <name type="common">Apicomplexan protozoan</name>
    <dbReference type="NCBI Taxonomy" id="94643"/>
    <lineage>
        <taxon>Eukaryota</taxon>
        <taxon>Sar</taxon>
        <taxon>Alveolata</taxon>
        <taxon>Apicomplexa</taxon>
        <taxon>Conoidasida</taxon>
        <taxon>Coccidia</taxon>
        <taxon>Eucoccidiorida</taxon>
        <taxon>Eimeriorina</taxon>
        <taxon>Sarcocystidae</taxon>
        <taxon>Besnoitia</taxon>
    </lineage>
</organism>
<feature type="region of interest" description="Disordered" evidence="12">
    <location>
        <begin position="105"/>
        <end position="318"/>
    </location>
</feature>
<sequence>MLHDQQFSRLRQPSFSSALTLAAQRQIGVVSSSGSSPASVASSAFLASSTHGPARSISADSASPHSDGSSSSASAYSIPPQTRASEFLSSSRTLLPLAQRIGGATAVGGAGGTRPAVAGFRQGASRGLPAAPRDAGLPPKKRDRAEGETGAEGAEVKRIKGGEVLQPDAVRIDTAQACGGEEGRSSQPARKARAKRRGIAGRAAKTPNTKAERAGAERQSPLTRKRQRATREKKETQRNVSQGPQGTHSQREADGDWGGTSRRRDADAEAKAAQTPARSVWHPPNAVRSCEPAPTSSPSASPLRSAAFGGSRPSRLPRDVEVLPSGLRCNRRAQLAALLLPPSPSPSFASSSAAATLAAAAHPSLPPALCEGLLGPAGLAKVRGAEARERRLRAAKEEARRREGGLASARGAGAETKVAPPLTLAAFSRLRQDCLANRVAPAPPLGASSSPRLLLQRKASAVASLAPGLLSAEGAAAEAQTRDVLQELLDQARMKAEARKRERMKELERQREEALRIEREKQLRGEGEQELEGGVAGQADLPSAPSAVASASALPAPRREKRMLVGSDGGDGAAGRLGAGAPCEMFDLFQDDDTSVLASRAGLVVDSCAWNGVSSSSFAAAEMKSTSSRSFRVGADDYDAWAAGTVSVNTVSRNWDSDRSFAWEAEVQTCNREVFGNHTFRPMQRAIINAVLSQRDVFVMMPTGGGKSLCFQLPALVSGGVTVVVMPLVSLITDQLEQMQLLNVGCRAFAANQPWEEQKAVYDELRRGDGAVHLLLVTPEKLKNSALLRSCLHELNRDGRLDRFAIDEAHCVSQWGNDFRPDYRQLESLREEYPNVPLLALTATATKPVLQDVISQLRMREPVVFQGSFDRPNLRYEVRPKVARRIAEDIANTIKTEFDGFSGIVYCLSRKECERIAEGLQRHGGISAGFYHAQLEAEKREEIQRDWMNDDIKVIVATLAFGMGINKRDVRFVIHCAMPKCLENFYQESGRAGRNGDEASCILFYDYHDKQRQSHLIQLNSAEAASGSRRQADAQASRNEENLLSMVEYCEEEEECRRRFILRHFGEDFRGPCAVRCDNCRRRETRRAPPRVLRCADEVMQIVDLVRRCKAEYPSFPLTLSSLRDLLQGKKNARRSAAVDRLPQFGLLVKRRWSPHDSFRLLKRLIIRQVLHERCVTTGGAGGGSGFAGFTAYIDLGAHSHQAAALVSSLPASALSADSGDGGERQGRAPSSEAPREEPRDGAPAKRRRKGRVAGGAEARGDRRLVGAGDDNASARFDSADAHAPRGGGGPLLSSAAPPALSQPLSGDEWRREGRGAAGGWVAESERGRALSAAQQKELKVKLHDVRKETAKLYGIKNSSAIVSLQGIEEMVTRLPTTREALKSMELTDFKSQYKLNKYSAVFTDAIRRYLLEHNLECFVQSAGHIPPVSKSGGECTPGSFAFLSRVAAHASARGEGSIPVGGGAGSSSHELSSRDAFQPAGSRQGLDDLSMQTRDSISSAGSSRASDAFTAPAAASFGPSAAAPPPHARGGAMEQRRSEGFSSFRYSAPSAAASGARIACAEEARTAAASRSVASCYFSARQSAARPKPGDTLTIFHTPLPSYGTDRERGGMTRSSSYVSIEEIDDFATCG</sequence>
<comment type="similarity">
    <text evidence="2">Belongs to the helicase family. RecQ subfamily.</text>
</comment>